<keyword evidence="2" id="KW-1185">Reference proteome</keyword>
<protein>
    <submittedName>
        <fullName evidence="1">Uncharacterized protein</fullName>
    </submittedName>
</protein>
<evidence type="ECO:0000313" key="1">
    <source>
        <dbReference type="EMBL" id="KAI4340190.1"/>
    </source>
</evidence>
<gene>
    <name evidence="1" type="ORF">MLD38_025053</name>
</gene>
<organism evidence="1 2">
    <name type="scientific">Melastoma candidum</name>
    <dbReference type="NCBI Taxonomy" id="119954"/>
    <lineage>
        <taxon>Eukaryota</taxon>
        <taxon>Viridiplantae</taxon>
        <taxon>Streptophyta</taxon>
        <taxon>Embryophyta</taxon>
        <taxon>Tracheophyta</taxon>
        <taxon>Spermatophyta</taxon>
        <taxon>Magnoliopsida</taxon>
        <taxon>eudicotyledons</taxon>
        <taxon>Gunneridae</taxon>
        <taxon>Pentapetalae</taxon>
        <taxon>rosids</taxon>
        <taxon>malvids</taxon>
        <taxon>Myrtales</taxon>
        <taxon>Melastomataceae</taxon>
        <taxon>Melastomatoideae</taxon>
        <taxon>Melastomateae</taxon>
        <taxon>Melastoma</taxon>
    </lineage>
</organism>
<reference evidence="2" key="1">
    <citation type="journal article" date="2023" name="Front. Plant Sci.">
        <title>Chromosomal-level genome assembly of Melastoma candidum provides insights into trichome evolution.</title>
        <authorList>
            <person name="Zhong Y."/>
            <person name="Wu W."/>
            <person name="Sun C."/>
            <person name="Zou P."/>
            <person name="Liu Y."/>
            <person name="Dai S."/>
            <person name="Zhou R."/>
        </authorList>
    </citation>
    <scope>NUCLEOTIDE SEQUENCE [LARGE SCALE GENOMIC DNA]</scope>
</reference>
<name>A0ACB9P114_9MYRT</name>
<dbReference type="EMBL" id="CM042886">
    <property type="protein sequence ID" value="KAI4340190.1"/>
    <property type="molecule type" value="Genomic_DNA"/>
</dbReference>
<accession>A0ACB9P114</accession>
<evidence type="ECO:0000313" key="2">
    <source>
        <dbReference type="Proteomes" id="UP001057402"/>
    </source>
</evidence>
<comment type="caution">
    <text evidence="1">The sequence shown here is derived from an EMBL/GenBank/DDBJ whole genome shotgun (WGS) entry which is preliminary data.</text>
</comment>
<sequence>MKIQPVDFEAGDGETKPAAAKSRLKRILERQFTSMLRIPSLDRLPSVEKVSCGEGEDMVKLEPSWVFLRKMVRNYLEECNRDKNPMPARCGGRNLCNCFNGNGSLLLRVW</sequence>
<dbReference type="Proteomes" id="UP001057402">
    <property type="component" value="Chromosome 7"/>
</dbReference>
<proteinExistence type="predicted"/>